<dbReference type="PANTHER" id="PTHR19848:SF8">
    <property type="entry name" value="F-BOX AND WD REPEAT DOMAIN CONTAINING 7"/>
    <property type="match status" value="1"/>
</dbReference>
<keyword evidence="5" id="KW-0812">Transmembrane</keyword>
<feature type="repeat" description="WD" evidence="3">
    <location>
        <begin position="299"/>
        <end position="333"/>
    </location>
</feature>
<keyword evidence="1 3" id="KW-0853">WD repeat</keyword>
<dbReference type="Gene3D" id="2.130.10.10">
    <property type="entry name" value="YVTN repeat-like/Quinoprotein amine dehydrogenase"/>
    <property type="match status" value="2"/>
</dbReference>
<keyword evidence="5" id="KW-1133">Transmembrane helix</keyword>
<feature type="transmembrane region" description="Helical" evidence="5">
    <location>
        <begin position="117"/>
        <end position="139"/>
    </location>
</feature>
<gene>
    <name evidence="6" type="ORF">CFX0092_B0568</name>
</gene>
<accession>A0A160T7W4</accession>
<name>A0A160T7W4_9CHLR</name>
<dbReference type="PANTHER" id="PTHR19848">
    <property type="entry name" value="WD40 REPEAT PROTEIN"/>
    <property type="match status" value="1"/>
</dbReference>
<keyword evidence="2" id="KW-0677">Repeat</keyword>
<evidence type="ECO:0000256" key="2">
    <source>
        <dbReference type="ARBA" id="ARBA00022737"/>
    </source>
</evidence>
<keyword evidence="5" id="KW-0472">Membrane</keyword>
<feature type="region of interest" description="Disordered" evidence="4">
    <location>
        <begin position="81"/>
        <end position="111"/>
    </location>
</feature>
<dbReference type="InterPro" id="IPR015943">
    <property type="entry name" value="WD40/YVTN_repeat-like_dom_sf"/>
</dbReference>
<dbReference type="InterPro" id="IPR001680">
    <property type="entry name" value="WD40_rpt"/>
</dbReference>
<evidence type="ECO:0000313" key="7">
    <source>
        <dbReference type="Proteomes" id="UP000215027"/>
    </source>
</evidence>
<feature type="repeat" description="WD" evidence="3">
    <location>
        <begin position="199"/>
        <end position="240"/>
    </location>
</feature>
<evidence type="ECO:0000256" key="3">
    <source>
        <dbReference type="PROSITE-ProRule" id="PRU00221"/>
    </source>
</evidence>
<dbReference type="Pfam" id="PF00400">
    <property type="entry name" value="WD40"/>
    <property type="match status" value="4"/>
</dbReference>
<proteinExistence type="predicted"/>
<dbReference type="AlphaFoldDB" id="A0A160T7W4"/>
<dbReference type="Proteomes" id="UP000215027">
    <property type="component" value="Chromosome II"/>
</dbReference>
<dbReference type="InterPro" id="IPR036322">
    <property type="entry name" value="WD40_repeat_dom_sf"/>
</dbReference>
<keyword evidence="7" id="KW-1185">Reference proteome</keyword>
<evidence type="ECO:0000313" key="6">
    <source>
        <dbReference type="EMBL" id="CUS06102.1"/>
    </source>
</evidence>
<evidence type="ECO:0000256" key="4">
    <source>
        <dbReference type="SAM" id="MobiDB-lite"/>
    </source>
</evidence>
<dbReference type="EMBL" id="LN890656">
    <property type="protein sequence ID" value="CUS06102.1"/>
    <property type="molecule type" value="Genomic_DNA"/>
</dbReference>
<sequence length="506" mass="52739">MEKRMTNFKTMQDAHLALLARQDAAPNDPALPAAAEAYIAEVTAGSTWVADPGERDLLRAYLRYWAGVIYQQRGIYPKTELRPAETTAAARPVSPAPSEREPSPTTAPAPRRGLPGWLWLLGGLLGLLLILGAAGMIFLRAGQGAGQEVIDPGVPDPATPLPGITRTPVPQTPEPAVPIDQNNAAQLQPLMQAEPLPGVAAHTGGALAVDFDPREPEVATAGADGAVRFWTVPTLTLSRQLNDQRGWVRSVDYSPYGDQSNVPALFLTGGNDGLLRVYDLESLQLFAEYRPSAVNPGFVFAARFSPDGRLIASGHGDGQARIWNVATGTESGALSPDISSRLAQIPSGGAAVLDVAFAPDGAALALALSGTDNGVLLMDSTYTNPVCVVSGGAAAAVAFSPRGDRLAAGLENGNLVIAALSECPQPRNYYDNLAHQGGVTDVAFSPGGDWLVTGGRDGTLKLWSPEGQWLAELAVGAAVEAVAVSADAGYIASVDANGRLILWGIP</sequence>
<dbReference type="SMART" id="SM00320">
    <property type="entry name" value="WD40"/>
    <property type="match status" value="7"/>
</dbReference>
<protein>
    <submittedName>
        <fullName evidence="6">Uncharacterized protein</fullName>
    </submittedName>
</protein>
<dbReference type="PROSITE" id="PS50294">
    <property type="entry name" value="WD_REPEATS_REGION"/>
    <property type="match status" value="3"/>
</dbReference>
<dbReference type="PROSITE" id="PS00678">
    <property type="entry name" value="WD_REPEATS_1"/>
    <property type="match status" value="1"/>
</dbReference>
<dbReference type="KEGG" id="pbf:CFX0092_B0568"/>
<dbReference type="SUPFAM" id="SSF50978">
    <property type="entry name" value="WD40 repeat-like"/>
    <property type="match status" value="1"/>
</dbReference>
<organism evidence="6 7">
    <name type="scientific">Candidatus Promineifilum breve</name>
    <dbReference type="NCBI Taxonomy" id="1806508"/>
    <lineage>
        <taxon>Bacteria</taxon>
        <taxon>Bacillati</taxon>
        <taxon>Chloroflexota</taxon>
        <taxon>Ardenticatenia</taxon>
        <taxon>Candidatus Promineifilales</taxon>
        <taxon>Candidatus Promineifilaceae</taxon>
        <taxon>Candidatus Promineifilum</taxon>
    </lineage>
</organism>
<evidence type="ECO:0000256" key="5">
    <source>
        <dbReference type="SAM" id="Phobius"/>
    </source>
</evidence>
<reference evidence="6" key="1">
    <citation type="submission" date="2016-01" db="EMBL/GenBank/DDBJ databases">
        <authorList>
            <person name="Mcilroy J.S."/>
            <person name="Karst M S."/>
            <person name="Albertsen M."/>
        </authorList>
    </citation>
    <scope>NUCLEOTIDE SEQUENCE</scope>
    <source>
        <strain evidence="6">Cfx-K</strain>
    </source>
</reference>
<dbReference type="PROSITE" id="PS50082">
    <property type="entry name" value="WD_REPEATS_2"/>
    <property type="match status" value="3"/>
</dbReference>
<evidence type="ECO:0000256" key="1">
    <source>
        <dbReference type="ARBA" id="ARBA00022574"/>
    </source>
</evidence>
<dbReference type="InterPro" id="IPR019775">
    <property type="entry name" value="WD40_repeat_CS"/>
</dbReference>
<feature type="repeat" description="WD" evidence="3">
    <location>
        <begin position="432"/>
        <end position="464"/>
    </location>
</feature>